<dbReference type="AlphaFoldDB" id="A0A0D7ATR9"/>
<sequence length="234" mass="26218">MVLRGPSLIFSGDDQTRCQMSNPYASRPQVNLRPEFSKDTKLIDKVRLPDSEIQAEHALLRPMVTVDATVDFLINELMAARSASKEQAEMSSEAAHGGPSPKKDDTQYACFVMQCLTELMFSYDACKTAFLSYPDTKSRPSSLPKEGEQRTQTLSFFLNKLVTYEITQQQNNPDTYTHMQICNWAMYAFVLLCVDSSTAHEGKEISGFFIGVRKTELDAISRTIKDLPSTKSTG</sequence>
<gene>
    <name evidence="1" type="ORF">CYLTODRAFT_495355</name>
</gene>
<dbReference type="EMBL" id="KN881006">
    <property type="protein sequence ID" value="KIY61224.1"/>
    <property type="molecule type" value="Genomic_DNA"/>
</dbReference>
<organism evidence="1 2">
    <name type="scientific">Cylindrobasidium torrendii FP15055 ss-10</name>
    <dbReference type="NCBI Taxonomy" id="1314674"/>
    <lineage>
        <taxon>Eukaryota</taxon>
        <taxon>Fungi</taxon>
        <taxon>Dikarya</taxon>
        <taxon>Basidiomycota</taxon>
        <taxon>Agaricomycotina</taxon>
        <taxon>Agaricomycetes</taxon>
        <taxon>Agaricomycetidae</taxon>
        <taxon>Agaricales</taxon>
        <taxon>Marasmiineae</taxon>
        <taxon>Physalacriaceae</taxon>
        <taxon>Cylindrobasidium</taxon>
    </lineage>
</organism>
<dbReference type="Proteomes" id="UP000054007">
    <property type="component" value="Unassembled WGS sequence"/>
</dbReference>
<dbReference type="OrthoDB" id="8068875at2759"/>
<name>A0A0D7ATR9_9AGAR</name>
<evidence type="ECO:0000313" key="2">
    <source>
        <dbReference type="Proteomes" id="UP000054007"/>
    </source>
</evidence>
<dbReference type="STRING" id="1314674.A0A0D7ATR9"/>
<accession>A0A0D7ATR9</accession>
<reference evidence="1 2" key="1">
    <citation type="journal article" date="2015" name="Fungal Genet. Biol.">
        <title>Evolution of novel wood decay mechanisms in Agaricales revealed by the genome sequences of Fistulina hepatica and Cylindrobasidium torrendii.</title>
        <authorList>
            <person name="Floudas D."/>
            <person name="Held B.W."/>
            <person name="Riley R."/>
            <person name="Nagy L.G."/>
            <person name="Koehler G."/>
            <person name="Ransdell A.S."/>
            <person name="Younus H."/>
            <person name="Chow J."/>
            <person name="Chiniquy J."/>
            <person name="Lipzen A."/>
            <person name="Tritt A."/>
            <person name="Sun H."/>
            <person name="Haridas S."/>
            <person name="LaButti K."/>
            <person name="Ohm R.A."/>
            <person name="Kues U."/>
            <person name="Blanchette R.A."/>
            <person name="Grigoriev I.V."/>
            <person name="Minto R.E."/>
            <person name="Hibbett D.S."/>
        </authorList>
    </citation>
    <scope>NUCLEOTIDE SEQUENCE [LARGE SCALE GENOMIC DNA]</scope>
    <source>
        <strain evidence="1 2">FP15055 ss-10</strain>
    </source>
</reference>
<proteinExistence type="predicted"/>
<keyword evidence="2" id="KW-1185">Reference proteome</keyword>
<protein>
    <submittedName>
        <fullName evidence="1">Uncharacterized protein</fullName>
    </submittedName>
</protein>
<evidence type="ECO:0000313" key="1">
    <source>
        <dbReference type="EMBL" id="KIY61224.1"/>
    </source>
</evidence>